<dbReference type="Proteomes" id="UP000017973">
    <property type="component" value="Unassembled WGS sequence"/>
</dbReference>
<feature type="chain" id="PRO_5004749644" evidence="2">
    <location>
        <begin position="28"/>
        <end position="187"/>
    </location>
</feature>
<reference evidence="4 5" key="1">
    <citation type="journal article" date="2014" name="Genome Announc.">
        <title>Draft Genome Sequence of Brevibacillus panacihumi Strain W25, a Halotolerant Hydrocarbon-Degrading Bacterium.</title>
        <authorList>
            <person name="Wang X."/>
            <person name="Jin D."/>
            <person name="Zhou L."/>
            <person name="Wu L."/>
            <person name="An W."/>
            <person name="Chen Y."/>
            <person name="Zhao L."/>
        </authorList>
    </citation>
    <scope>NUCLEOTIDE SEQUENCE [LARGE SCALE GENOMIC DNA]</scope>
    <source>
        <strain evidence="4 5">W25</strain>
    </source>
</reference>
<evidence type="ECO:0000313" key="5">
    <source>
        <dbReference type="Proteomes" id="UP000017973"/>
    </source>
</evidence>
<dbReference type="InterPro" id="IPR019606">
    <property type="entry name" value="GerMN"/>
</dbReference>
<dbReference type="AlphaFoldDB" id="V6M815"/>
<dbReference type="PATRIC" id="fig|1408254.3.peg.2745"/>
<comment type="caution">
    <text evidence="4">The sequence shown here is derived from an EMBL/GenBank/DDBJ whole genome shotgun (WGS) entry which is preliminary data.</text>
</comment>
<dbReference type="Pfam" id="PF10646">
    <property type="entry name" value="Germane"/>
    <property type="match status" value="1"/>
</dbReference>
<dbReference type="STRING" id="1408254.T458_14020"/>
<evidence type="ECO:0000259" key="3">
    <source>
        <dbReference type="Pfam" id="PF10646"/>
    </source>
</evidence>
<organism evidence="4 5">
    <name type="scientific">Brevibacillus panacihumi W25</name>
    <dbReference type="NCBI Taxonomy" id="1408254"/>
    <lineage>
        <taxon>Bacteria</taxon>
        <taxon>Bacillati</taxon>
        <taxon>Bacillota</taxon>
        <taxon>Bacilli</taxon>
        <taxon>Bacillales</taxon>
        <taxon>Paenibacillaceae</taxon>
        <taxon>Brevibacillus</taxon>
    </lineage>
</organism>
<keyword evidence="5" id="KW-1185">Reference proteome</keyword>
<gene>
    <name evidence="4" type="ORF">T458_14020</name>
</gene>
<dbReference type="OrthoDB" id="1954033at2"/>
<protein>
    <submittedName>
        <fullName evidence="4">Sporulation/spore germination protein</fullName>
    </submittedName>
</protein>
<dbReference type="HOGENOM" id="CLU_080926_1_0_9"/>
<sequence length="187" mass="20524">MNYRRRLVGLGLFALLLLAAGCGQQNAAPAPVPAPEPAPQTGAPTEEPSGSSLTKQTISVFYSDNDLLALQEEKQEIAFADDLEKYKKAVALLEAPQEKEKHFPLWVDFKYHSLTFEEGKLTIDADSHNVYNLGSSGEIMALDALKKTLFQFPEVKSIVILEDGKPAESLMGHVDIVEPLTRDEVAQ</sequence>
<feature type="signal peptide" evidence="2">
    <location>
        <begin position="1"/>
        <end position="27"/>
    </location>
</feature>
<accession>V6M815</accession>
<name>V6M815_9BACL</name>
<dbReference type="eggNOG" id="COG5401">
    <property type="taxonomic scope" value="Bacteria"/>
</dbReference>
<proteinExistence type="predicted"/>
<feature type="region of interest" description="Disordered" evidence="1">
    <location>
        <begin position="27"/>
        <end position="52"/>
    </location>
</feature>
<dbReference type="PROSITE" id="PS51257">
    <property type="entry name" value="PROKAR_LIPOPROTEIN"/>
    <property type="match status" value="1"/>
</dbReference>
<evidence type="ECO:0000256" key="1">
    <source>
        <dbReference type="SAM" id="MobiDB-lite"/>
    </source>
</evidence>
<evidence type="ECO:0000256" key="2">
    <source>
        <dbReference type="SAM" id="SignalP"/>
    </source>
</evidence>
<feature type="domain" description="GerMN" evidence="3">
    <location>
        <begin position="61"/>
        <end position="168"/>
    </location>
</feature>
<dbReference type="RefSeq" id="WP_023556697.1">
    <property type="nucleotide sequence ID" value="NZ_KI629782.1"/>
</dbReference>
<evidence type="ECO:0000313" key="4">
    <source>
        <dbReference type="EMBL" id="EST54412.1"/>
    </source>
</evidence>
<keyword evidence="2" id="KW-0732">Signal</keyword>
<dbReference type="EMBL" id="AYJU01000016">
    <property type="protein sequence ID" value="EST54412.1"/>
    <property type="molecule type" value="Genomic_DNA"/>
</dbReference>